<dbReference type="AlphaFoldDB" id="Q17H37"/>
<dbReference type="Proteomes" id="UP000682892">
    <property type="component" value="Chromosome 1"/>
</dbReference>
<feature type="region of interest" description="Disordered" evidence="1">
    <location>
        <begin position="133"/>
        <end position="156"/>
    </location>
</feature>
<name>Q17H37_AEDAE</name>
<gene>
    <name evidence="2" type="ORF">AaeL_AAEL002778</name>
</gene>
<reference evidence="2" key="2">
    <citation type="journal article" date="2007" name="Science">
        <title>Genome sequence of Aedes aegypti, a major arbovirus vector.</title>
        <authorList>
            <person name="Nene V."/>
            <person name="Wortman J.R."/>
            <person name="Lawson D."/>
            <person name="Haas B."/>
            <person name="Kodira C."/>
            <person name="Tu Z.J."/>
            <person name="Loftus B."/>
            <person name="Xi Z."/>
            <person name="Megy K."/>
            <person name="Grabherr M."/>
            <person name="Ren Q."/>
            <person name="Zdobnov E.M."/>
            <person name="Lobo N.F."/>
            <person name="Campbell K.S."/>
            <person name="Brown S.E."/>
            <person name="Bonaldo M.F."/>
            <person name="Zhu J."/>
            <person name="Sinkins S.P."/>
            <person name="Hogenkamp D.G."/>
            <person name="Amedeo P."/>
            <person name="Arensburger P."/>
            <person name="Atkinson P.W."/>
            <person name="Bidwell S."/>
            <person name="Biedler J."/>
            <person name="Birney E."/>
            <person name="Bruggner R.V."/>
            <person name="Costas J."/>
            <person name="Coy M.R."/>
            <person name="Crabtree J."/>
            <person name="Crawford M."/>
            <person name="Debruyn B."/>
            <person name="Decaprio D."/>
            <person name="Eiglmeier K."/>
            <person name="Eisenstadt E."/>
            <person name="El-Dorry H."/>
            <person name="Gelbart W.M."/>
            <person name="Gomes S.L."/>
            <person name="Hammond M."/>
            <person name="Hannick L.I."/>
            <person name="Hogan J.R."/>
            <person name="Holmes M.H."/>
            <person name="Jaffe D."/>
            <person name="Johnston J.S."/>
            <person name="Kennedy R.C."/>
            <person name="Koo H."/>
            <person name="Kravitz S."/>
            <person name="Kriventseva E.V."/>
            <person name="Kulp D."/>
            <person name="Labutti K."/>
            <person name="Lee E."/>
            <person name="Li S."/>
            <person name="Lovin D.D."/>
            <person name="Mao C."/>
            <person name="Mauceli E."/>
            <person name="Menck C.F."/>
            <person name="Miller J.R."/>
            <person name="Montgomery P."/>
            <person name="Mori A."/>
            <person name="Nascimento A.L."/>
            <person name="Naveira H.F."/>
            <person name="Nusbaum C."/>
            <person name="O'leary S."/>
            <person name="Orvis J."/>
            <person name="Pertea M."/>
            <person name="Quesneville H."/>
            <person name="Reidenbach K.R."/>
            <person name="Rogers Y.H."/>
            <person name="Roth C.W."/>
            <person name="Schneider J.R."/>
            <person name="Schatz M."/>
            <person name="Shumway M."/>
            <person name="Stanke M."/>
            <person name="Stinson E.O."/>
            <person name="Tubio J.M."/>
            <person name="Vanzee J.P."/>
            <person name="Verjovski-Almeida S."/>
            <person name="Werner D."/>
            <person name="White O."/>
            <person name="Wyder S."/>
            <person name="Zeng Q."/>
            <person name="Zhao Q."/>
            <person name="Zhao Y."/>
            <person name="Hill C.A."/>
            <person name="Raikhel A.S."/>
            <person name="Soares M.B."/>
            <person name="Knudson D.L."/>
            <person name="Lee N.H."/>
            <person name="Galagan J."/>
            <person name="Salzberg S.L."/>
            <person name="Paulsen I.T."/>
            <person name="Dimopoulos G."/>
            <person name="Collins F.H."/>
            <person name="Birren B."/>
            <person name="Fraser-Liggett C.M."/>
            <person name="Severson D.W."/>
        </authorList>
    </citation>
    <scope>NUCLEOTIDE SEQUENCE [LARGE SCALE GENOMIC DNA]</scope>
    <source>
        <strain evidence="2">Liverpool</strain>
    </source>
</reference>
<accession>Q17H37</accession>
<evidence type="ECO:0000313" key="3">
    <source>
        <dbReference type="Proteomes" id="UP000682892"/>
    </source>
</evidence>
<dbReference type="EMBL" id="CH477253">
    <property type="protein sequence ID" value="EAT45975.1"/>
    <property type="molecule type" value="Genomic_DNA"/>
</dbReference>
<dbReference type="PaxDb" id="7159-AAEL002778-PA"/>
<protein>
    <submittedName>
        <fullName evidence="2">AAEL002778-PA</fullName>
    </submittedName>
</protein>
<sequence>MRPAVVDVLLEQGQGNFAFLGLQSGLIGVHMDIHDVLGQGDVPSLVVDVLHDEDHIETGQNRWHEVDVLLALGIVPTAEDGISRGQNRAARVQGRRDPGLGNRNGLLFHGFVNGHAIVFFHLVELVNTNDSTIRQDHGTSFHDEVPRRRIPNDGSS</sequence>
<proteinExistence type="predicted"/>
<reference evidence="2" key="1">
    <citation type="submission" date="2005-10" db="EMBL/GenBank/DDBJ databases">
        <authorList>
            <person name="Loftus B.J."/>
            <person name="Nene V.M."/>
            <person name="Hannick L.I."/>
            <person name="Bidwell S."/>
            <person name="Haas B."/>
            <person name="Amedeo P."/>
            <person name="Orvis J."/>
            <person name="Wortman J.R."/>
            <person name="White O.R."/>
            <person name="Salzberg S."/>
            <person name="Shumway M."/>
            <person name="Koo H."/>
            <person name="Zhao Y."/>
            <person name="Holmes M."/>
            <person name="Miller J."/>
            <person name="Schatz M."/>
            <person name="Pop M."/>
            <person name="Pai G."/>
            <person name="Utterback T."/>
            <person name="Rogers Y.-H."/>
            <person name="Kravitz S."/>
            <person name="Fraser C.M."/>
        </authorList>
    </citation>
    <scope>NUCLEOTIDE SEQUENCE</scope>
    <source>
        <strain evidence="2">Liverpool</strain>
    </source>
</reference>
<organism evidence="2 3">
    <name type="scientific">Aedes aegypti</name>
    <name type="common">Yellowfever mosquito</name>
    <name type="synonym">Culex aegypti</name>
    <dbReference type="NCBI Taxonomy" id="7159"/>
    <lineage>
        <taxon>Eukaryota</taxon>
        <taxon>Metazoa</taxon>
        <taxon>Ecdysozoa</taxon>
        <taxon>Arthropoda</taxon>
        <taxon>Hexapoda</taxon>
        <taxon>Insecta</taxon>
        <taxon>Pterygota</taxon>
        <taxon>Neoptera</taxon>
        <taxon>Endopterygota</taxon>
        <taxon>Diptera</taxon>
        <taxon>Nematocera</taxon>
        <taxon>Culicoidea</taxon>
        <taxon>Culicidae</taxon>
        <taxon>Culicinae</taxon>
        <taxon>Aedini</taxon>
        <taxon>Aedes</taxon>
        <taxon>Stegomyia</taxon>
    </lineage>
</organism>
<dbReference type="HOGENOM" id="CLU_1688175_0_0_1"/>
<reference evidence="2" key="3">
    <citation type="submission" date="2012-09" db="EMBL/GenBank/DDBJ databases">
        <authorList>
            <consortium name="VectorBase"/>
        </authorList>
    </citation>
    <scope>NUCLEOTIDE SEQUENCE</scope>
    <source>
        <strain evidence="2">Liverpool</strain>
    </source>
</reference>
<evidence type="ECO:0000256" key="1">
    <source>
        <dbReference type="SAM" id="MobiDB-lite"/>
    </source>
</evidence>
<evidence type="ECO:0000313" key="2">
    <source>
        <dbReference type="EMBL" id="EAT45975.1"/>
    </source>
</evidence>